<keyword evidence="7" id="KW-0067">ATP-binding</keyword>
<dbReference type="PANTHER" id="PTHR17583">
    <property type="entry name" value="PHOSPHOINOSITIDE 3-KINASE REGULATORY SUBUNIT 4"/>
    <property type="match status" value="1"/>
</dbReference>
<keyword evidence="4" id="KW-0677">Repeat</keyword>
<keyword evidence="6" id="KW-0418">Kinase</keyword>
<dbReference type="GO" id="GO:0034271">
    <property type="term" value="C:phosphatidylinositol 3-kinase complex, class III, type I"/>
    <property type="evidence" value="ECO:0007669"/>
    <property type="project" value="TreeGrafter"/>
</dbReference>
<feature type="region of interest" description="Disordered" evidence="10">
    <location>
        <begin position="916"/>
        <end position="961"/>
    </location>
</feature>
<dbReference type="SUPFAM" id="SSF50978">
    <property type="entry name" value="WD40 repeat-like"/>
    <property type="match status" value="1"/>
</dbReference>
<sequence>MGNQLAATAAVDLANVSGDLELVAPLGAEGRNYFATFHCLKYTTVAAPAGNGGYSRGSSLESTASYPCNSSAPQCFYGFVSGEAGVNHGGSSTLRQRLEYRPNSFLHASPTTLPSGVSTDLSSPTLVSSPWMVGAHSGAGARGRGRGRGTGRAGRGTSSFYASSDSVSTSTEATSTTQLLARERAAWHQARWRQRLPAASRPWRTIPSSLGPEVEMWRGATMDAVMDKWCRDTRAGATTAASGSRYGFRFPTADSSSPYGTGWSQALPVQQTMLTATPSSYSTAMPGKLGQAQNIDALVAGVSGEWRSNYGNYVQLLLRSGAGAGLMSSSAAAAYGGALCITVPPAPASAGLLSSSTSLQQRYLVEDVVTKVFVRTLDDPGQAYFLKYVHQMMDNIGEQLRVVDSKLKRLTPRNCLWYSLICEGDGFCVLQRPYVAFTLRERISARPVWTAQEKLFIVYQLLEAVAHLHETYGLTHGDIKPNNVLVQSTGLLVLCDMAVFKPCYMPLDSPLLFDYYYDTDENRACYAAPEKFSDQPLPTPPLESKARGSATYNVSNVNFDGHTASMDIFSTACVMLFLYKEEDPLTLSQVLSLRHLTSKEAREAAVVPVLRDANVPAVLHPLLLPMLCAAAGERPSARELVDRGLQQRIFPASFPYLYKSVLPRLLTTAPDMRLVLLHNQLEAVLQRCEVLDSTQAGSGSRLSASETEATVSMEAVGGHPGRMAVIASPSRELAVSLLLPLLLQTLHSIHTSDEAAYRGLLCLRRCASYCSFTCLVDAVLPHVLFYVNNDAHVYGPPTRLMALRLLSSISEVIARHLTIGSSPRLSGYATTLRDADAAKAGAAGEVSAVPEEHWALMEHLVLPCLYDVLRQAEQESTAVLVEVARRLPRLLLLARYIMERRQLLFGAETMAARPSLFESQSGTQGDRARQRRESALERRRCRDPLHAQPRRQAEQHLSLKGGEEGDGVKAIVVEATRSPSLVSPSQPPRSSSDGLFASTAEAASLSELSFTGGRRRRSAPAVRRTEVGKLSDIVSDADGENVDAVHGASAAGAQQYLTQLHCLLANGWSMLRMLYNHPCVSVAAEVMQQSASTVAAFLGEERVTEDLIPLLTTALAAPLRVQRLLYPQAILLHALLQRPPAKTLRLFLDEGLRHKDDVCIHRTLHGLSVIVRSRRLPLEETMALVHQSLPLLVENRLWLREAACSVVEAAAQTYLSSDVALHLEYAVRPLLMLPVPLAHLRRYAATAIRAELATPFMSMDGAAGPTLPSCLSGTSWKERASNTGSALLLDEDIFEEAEQLLQSLGGGAGGGDGRRGHSGQCRGFEDGAISESTFKDVLPAVVAVTRSYASGPAPALLHALPLAEASPPPVADPRVQREANITGATATAQHSGSTTNTCAVIDDVADLDGTALVYRPTAREVERVQREGDCVPPHLSVSPAQLSSPLSGIVSSYATDTSAAAGRGAAAAAAPPVPDCQPLTPPHSIDVSPLPATLPPPSGVSRYGLQGGDGRVFRGRVAQHSLSSATAARSSFSAPSFALRPTAAALSSASVHTGAIYAAAPSPSADGTVVSAGARGEAFVWQVASSNTSTTHTRELCLVERVAAVAPHAREHTYTACQWIAAPGQRRDVSPSSASASASGAQVAFASTDGTVRVLDLEKNKWVSSIFVGGSLEGGLTGLALQDRSSLLVTTAAGGLHVVDTRCRAVNRTGDEASAAASTASVWHTQLNPLDGAPSCVCPLYNGDKACAAAVGTYGGAVCLYDLRYQLCAQRVVLFRDEAVQSPTSARASSMRLSITAACADPLSSLCQSCRPSTLEPASAAGPSLLLGTTGGAVCRLLLQHAAYWPAFQCCRSDSSAVRTMLVQPTHGLVFTGSEDGSIRCWSTDRPETSHTLVCAPYRSPAYTVARACAAERVLEVNAVGGDAVSTSGRNIGTILASLTVREGSDTFYGGCTLPRHAPDAILTLCAVCTATTPSAYWSSSNSGDVGGGETCYLLSGARDGTLTLWDNGPARP</sequence>
<dbReference type="PROSITE" id="PS00678">
    <property type="entry name" value="WD_REPEATS_1"/>
    <property type="match status" value="1"/>
</dbReference>
<dbReference type="GeneID" id="92359857"/>
<dbReference type="GO" id="GO:0006623">
    <property type="term" value="P:protein targeting to vacuole"/>
    <property type="evidence" value="ECO:0007669"/>
    <property type="project" value="TreeGrafter"/>
</dbReference>
<dbReference type="GO" id="GO:0071561">
    <property type="term" value="C:nucleus-vacuole junction"/>
    <property type="evidence" value="ECO:0007669"/>
    <property type="project" value="TreeGrafter"/>
</dbReference>
<evidence type="ECO:0000256" key="6">
    <source>
        <dbReference type="ARBA" id="ARBA00022777"/>
    </source>
</evidence>
<name>A0A836KFZ2_9TRYP</name>
<dbReference type="EC" id="2.7.11.1" evidence="1"/>
<keyword evidence="2 9" id="KW-0853">WD repeat</keyword>
<feature type="region of interest" description="Disordered" evidence="10">
    <location>
        <begin position="136"/>
        <end position="165"/>
    </location>
</feature>
<keyword evidence="8" id="KW-0689">Ribosomal protein</keyword>
<dbReference type="PANTHER" id="PTHR17583:SF0">
    <property type="entry name" value="PHOSPHOINOSITIDE 3-KINASE REGULATORY SUBUNIT 4"/>
    <property type="match status" value="1"/>
</dbReference>
<dbReference type="GO" id="GO:0016236">
    <property type="term" value="P:macroautophagy"/>
    <property type="evidence" value="ECO:0007669"/>
    <property type="project" value="InterPro"/>
</dbReference>
<evidence type="ECO:0000256" key="8">
    <source>
        <dbReference type="ARBA" id="ARBA00022980"/>
    </source>
</evidence>
<feature type="compositionally biased region" description="Basic and acidic residues" evidence="10">
    <location>
        <begin position="926"/>
        <end position="945"/>
    </location>
</feature>
<dbReference type="Pfam" id="PF00069">
    <property type="entry name" value="Pkinase"/>
    <property type="match status" value="1"/>
</dbReference>
<evidence type="ECO:0000256" key="9">
    <source>
        <dbReference type="PROSITE-ProRule" id="PRU00221"/>
    </source>
</evidence>
<dbReference type="Proteomes" id="UP000674143">
    <property type="component" value="Unassembled WGS sequence"/>
</dbReference>
<dbReference type="KEGG" id="loi:92359857"/>
<feature type="domain" description="Protein kinase" evidence="11">
    <location>
        <begin position="316"/>
        <end position="657"/>
    </location>
</feature>
<feature type="repeat" description="WD" evidence="9">
    <location>
        <begin position="1851"/>
        <end position="1892"/>
    </location>
</feature>
<dbReference type="GO" id="GO:0004674">
    <property type="term" value="F:protein serine/threonine kinase activity"/>
    <property type="evidence" value="ECO:0007669"/>
    <property type="project" value="InterPro"/>
</dbReference>
<dbReference type="InterPro" id="IPR016024">
    <property type="entry name" value="ARM-type_fold"/>
</dbReference>
<keyword evidence="5" id="KW-0547">Nucleotide-binding</keyword>
<dbReference type="InterPro" id="IPR019775">
    <property type="entry name" value="WD40_repeat_CS"/>
</dbReference>
<dbReference type="GO" id="GO:0005840">
    <property type="term" value="C:ribosome"/>
    <property type="evidence" value="ECO:0007669"/>
    <property type="project" value="UniProtKB-KW"/>
</dbReference>
<dbReference type="GO" id="GO:0005524">
    <property type="term" value="F:ATP binding"/>
    <property type="evidence" value="ECO:0007669"/>
    <property type="project" value="InterPro"/>
</dbReference>
<evidence type="ECO:0000313" key="12">
    <source>
        <dbReference type="EMBL" id="KAG5474754.1"/>
    </source>
</evidence>
<evidence type="ECO:0000256" key="10">
    <source>
        <dbReference type="SAM" id="MobiDB-lite"/>
    </source>
</evidence>
<evidence type="ECO:0000256" key="5">
    <source>
        <dbReference type="ARBA" id="ARBA00022741"/>
    </source>
</evidence>
<dbReference type="Gene3D" id="2.130.10.10">
    <property type="entry name" value="YVTN repeat-like/Quinoprotein amine dehydrogenase"/>
    <property type="match status" value="2"/>
</dbReference>
<protein>
    <recommendedName>
        <fullName evidence="1">non-specific serine/threonine protein kinase</fullName>
        <ecNumber evidence="1">2.7.11.1</ecNumber>
    </recommendedName>
</protein>
<reference evidence="13" key="2">
    <citation type="journal article" date="2021" name="Sci. Data">
        <title>Chromosome-scale genome sequencing, assembly and annotation of six genomes from subfamily Leishmaniinae.</title>
        <authorList>
            <person name="Almutairi H."/>
            <person name="Urbaniak M.D."/>
            <person name="Bates M.D."/>
            <person name="Jariyapan N."/>
            <person name="Kwakye-Nuako G."/>
            <person name="Thomaz Soccol V."/>
            <person name="Al-Salem W.S."/>
            <person name="Dillon R.J."/>
            <person name="Bates P.A."/>
            <person name="Gatherer D."/>
        </authorList>
    </citation>
    <scope>NUCLEOTIDE SEQUENCE [LARGE SCALE GENOMIC DNA]</scope>
</reference>
<dbReference type="SMART" id="SM00320">
    <property type="entry name" value="WD40"/>
    <property type="match status" value="4"/>
</dbReference>
<dbReference type="EMBL" id="JAFHLR010000028">
    <property type="protein sequence ID" value="KAG5474754.1"/>
    <property type="molecule type" value="Genomic_DNA"/>
</dbReference>
<organism evidence="12 13">
    <name type="scientific">Leishmania orientalis</name>
    <dbReference type="NCBI Taxonomy" id="2249476"/>
    <lineage>
        <taxon>Eukaryota</taxon>
        <taxon>Discoba</taxon>
        <taxon>Euglenozoa</taxon>
        <taxon>Kinetoplastea</taxon>
        <taxon>Metakinetoplastina</taxon>
        <taxon>Trypanosomatida</taxon>
        <taxon>Trypanosomatidae</taxon>
        <taxon>Leishmaniinae</taxon>
        <taxon>Leishmania</taxon>
    </lineage>
</organism>
<dbReference type="Gene3D" id="1.10.510.10">
    <property type="entry name" value="Transferase(Phosphotransferase) domain 1"/>
    <property type="match status" value="1"/>
</dbReference>
<dbReference type="PROSITE" id="PS50011">
    <property type="entry name" value="PROTEIN_KINASE_DOM"/>
    <property type="match status" value="1"/>
</dbReference>
<evidence type="ECO:0000256" key="2">
    <source>
        <dbReference type="ARBA" id="ARBA00022574"/>
    </source>
</evidence>
<dbReference type="InterPro" id="IPR008271">
    <property type="entry name" value="Ser/Thr_kinase_AS"/>
</dbReference>
<dbReference type="SMART" id="SM00220">
    <property type="entry name" value="S_TKc"/>
    <property type="match status" value="1"/>
</dbReference>
<proteinExistence type="predicted"/>
<evidence type="ECO:0000256" key="3">
    <source>
        <dbReference type="ARBA" id="ARBA00022679"/>
    </source>
</evidence>
<dbReference type="GO" id="GO:0034272">
    <property type="term" value="C:phosphatidylinositol 3-kinase complex, class III, type II"/>
    <property type="evidence" value="ECO:0007669"/>
    <property type="project" value="TreeGrafter"/>
</dbReference>
<dbReference type="SUPFAM" id="SSF56112">
    <property type="entry name" value="Protein kinase-like (PK-like)"/>
    <property type="match status" value="1"/>
</dbReference>
<keyword evidence="8" id="KW-0687">Ribonucleoprotein</keyword>
<dbReference type="GO" id="GO:0005770">
    <property type="term" value="C:late endosome"/>
    <property type="evidence" value="ECO:0007669"/>
    <property type="project" value="TreeGrafter"/>
</dbReference>
<evidence type="ECO:0000256" key="4">
    <source>
        <dbReference type="ARBA" id="ARBA00022737"/>
    </source>
</evidence>
<keyword evidence="3" id="KW-0808">Transferase</keyword>
<dbReference type="InterPro" id="IPR015943">
    <property type="entry name" value="WD40/YVTN_repeat-like_dom_sf"/>
</dbReference>
<evidence type="ECO:0000256" key="1">
    <source>
        <dbReference type="ARBA" id="ARBA00012513"/>
    </source>
</evidence>
<evidence type="ECO:0000256" key="7">
    <source>
        <dbReference type="ARBA" id="ARBA00022840"/>
    </source>
</evidence>
<gene>
    <name evidence="12" type="ORF">LSCM4_03930</name>
</gene>
<dbReference type="SUPFAM" id="SSF48371">
    <property type="entry name" value="ARM repeat"/>
    <property type="match status" value="1"/>
</dbReference>
<dbReference type="Pfam" id="PF22956">
    <property type="entry name" value="VPS15-like_hel"/>
    <property type="match status" value="1"/>
</dbReference>
<evidence type="ECO:0000313" key="13">
    <source>
        <dbReference type="Proteomes" id="UP000674143"/>
    </source>
</evidence>
<dbReference type="InterPro" id="IPR001680">
    <property type="entry name" value="WD40_rpt"/>
</dbReference>
<dbReference type="InterPro" id="IPR045162">
    <property type="entry name" value="Vps15-like"/>
</dbReference>
<feature type="compositionally biased region" description="Low complexity" evidence="10">
    <location>
        <begin position="155"/>
        <end position="165"/>
    </location>
</feature>
<feature type="repeat" description="WD" evidence="9">
    <location>
        <begin position="1993"/>
        <end position="2007"/>
    </location>
</feature>
<dbReference type="RefSeq" id="XP_067061860.1">
    <property type="nucleotide sequence ID" value="XM_067205923.1"/>
</dbReference>
<dbReference type="InterPro" id="IPR036322">
    <property type="entry name" value="WD40_repeat_dom_sf"/>
</dbReference>
<dbReference type="InterPro" id="IPR055231">
    <property type="entry name" value="2AA_helical"/>
</dbReference>
<evidence type="ECO:0000259" key="11">
    <source>
        <dbReference type="PROSITE" id="PS50011"/>
    </source>
</evidence>
<dbReference type="InterPro" id="IPR000719">
    <property type="entry name" value="Prot_kinase_dom"/>
</dbReference>
<dbReference type="PROSITE" id="PS00108">
    <property type="entry name" value="PROTEIN_KINASE_ST"/>
    <property type="match status" value="1"/>
</dbReference>
<dbReference type="PROSITE" id="PS50082">
    <property type="entry name" value="WD_REPEATS_2"/>
    <property type="match status" value="2"/>
</dbReference>
<accession>A0A836KFZ2</accession>
<dbReference type="FunFam" id="1.10.510.10:FF:001155">
    <property type="entry name" value="Protein kinase, putative"/>
    <property type="match status" value="1"/>
</dbReference>
<dbReference type="GO" id="GO:0045324">
    <property type="term" value="P:late endosome to vacuole transport"/>
    <property type="evidence" value="ECO:0007669"/>
    <property type="project" value="InterPro"/>
</dbReference>
<dbReference type="InterPro" id="IPR011009">
    <property type="entry name" value="Kinase-like_dom_sf"/>
</dbReference>
<reference evidence="13" key="1">
    <citation type="journal article" date="2021" name="Microbiol. Resour. Announc.">
        <title>LGAAP: Leishmaniinae Genome Assembly and Annotation Pipeline.</title>
        <authorList>
            <person name="Almutairi H."/>
            <person name="Urbaniak M.D."/>
            <person name="Bates M.D."/>
            <person name="Jariyapan N."/>
            <person name="Kwakye-Nuako G."/>
            <person name="Thomaz-Soccol V."/>
            <person name="Al-Salem W.S."/>
            <person name="Dillon R.J."/>
            <person name="Bates P.A."/>
            <person name="Gatherer D."/>
        </authorList>
    </citation>
    <scope>NUCLEOTIDE SEQUENCE [LARGE SCALE GENOMIC DNA]</scope>
</reference>
<comment type="caution">
    <text evidence="12">The sequence shown here is derived from an EMBL/GenBank/DDBJ whole genome shotgun (WGS) entry which is preliminary data.</text>
</comment>
<keyword evidence="13" id="KW-1185">Reference proteome</keyword>
<dbReference type="Pfam" id="PF00400">
    <property type="entry name" value="WD40"/>
    <property type="match status" value="1"/>
</dbReference>